<evidence type="ECO:0000313" key="15">
    <source>
        <dbReference type="Proteomes" id="UP001558613"/>
    </source>
</evidence>
<organism evidence="14 15">
    <name type="scientific">Cirrhinus molitorella</name>
    <name type="common">mud carp</name>
    <dbReference type="NCBI Taxonomy" id="172907"/>
    <lineage>
        <taxon>Eukaryota</taxon>
        <taxon>Metazoa</taxon>
        <taxon>Chordata</taxon>
        <taxon>Craniata</taxon>
        <taxon>Vertebrata</taxon>
        <taxon>Euteleostomi</taxon>
        <taxon>Actinopterygii</taxon>
        <taxon>Neopterygii</taxon>
        <taxon>Teleostei</taxon>
        <taxon>Ostariophysi</taxon>
        <taxon>Cypriniformes</taxon>
        <taxon>Cyprinidae</taxon>
        <taxon>Labeoninae</taxon>
        <taxon>Labeonini</taxon>
        <taxon>Cirrhinus</taxon>
    </lineage>
</organism>
<dbReference type="EC" id="6.1.1.19" evidence="2"/>
<evidence type="ECO:0000259" key="13">
    <source>
        <dbReference type="SMART" id="SM01016"/>
    </source>
</evidence>
<name>A0ABR3LLP2_9TELE</name>
<dbReference type="SMART" id="SM00836">
    <property type="entry name" value="DALR_1"/>
    <property type="match status" value="1"/>
</dbReference>
<evidence type="ECO:0000256" key="5">
    <source>
        <dbReference type="ARBA" id="ARBA00022741"/>
    </source>
</evidence>
<evidence type="ECO:0000256" key="6">
    <source>
        <dbReference type="ARBA" id="ARBA00022840"/>
    </source>
</evidence>
<dbReference type="PANTHER" id="PTHR11956:SF5">
    <property type="entry name" value="ARGININE--TRNA LIGASE, CYTOPLASMIC"/>
    <property type="match status" value="1"/>
</dbReference>
<dbReference type="HAMAP" id="MF_00123">
    <property type="entry name" value="Arg_tRNA_synth"/>
    <property type="match status" value="1"/>
</dbReference>
<evidence type="ECO:0000256" key="8">
    <source>
        <dbReference type="ARBA" id="ARBA00023146"/>
    </source>
</evidence>
<dbReference type="Proteomes" id="UP001558613">
    <property type="component" value="Unassembled WGS sequence"/>
</dbReference>
<evidence type="ECO:0000259" key="12">
    <source>
        <dbReference type="SMART" id="SM00836"/>
    </source>
</evidence>
<dbReference type="Pfam" id="PF05746">
    <property type="entry name" value="DALR_1"/>
    <property type="match status" value="1"/>
</dbReference>
<evidence type="ECO:0000313" key="14">
    <source>
        <dbReference type="EMBL" id="KAL1252629.1"/>
    </source>
</evidence>
<dbReference type="CDD" id="cd00671">
    <property type="entry name" value="ArgRS_core"/>
    <property type="match status" value="1"/>
</dbReference>
<dbReference type="InterPro" id="IPR001412">
    <property type="entry name" value="aa-tRNA-synth_I_CS"/>
</dbReference>
<feature type="non-terminal residue" evidence="14">
    <location>
        <position position="1"/>
    </location>
</feature>
<dbReference type="Pfam" id="PF00750">
    <property type="entry name" value="tRNA-synt_1d"/>
    <property type="match status" value="1"/>
</dbReference>
<dbReference type="Gene3D" id="3.40.50.620">
    <property type="entry name" value="HUPs"/>
    <property type="match status" value="1"/>
</dbReference>
<keyword evidence="7 11" id="KW-0648">Protein biosynthesis</keyword>
<keyword evidence="15" id="KW-1185">Reference proteome</keyword>
<dbReference type="InterPro" id="IPR008909">
    <property type="entry name" value="DALR_anticod-bd"/>
</dbReference>
<keyword evidence="8 11" id="KW-0030">Aminoacyl-tRNA synthetase</keyword>
<proteinExistence type="inferred from homology"/>
<keyword evidence="6 11" id="KW-0067">ATP-binding</keyword>
<dbReference type="Gene3D" id="1.10.730.10">
    <property type="entry name" value="Isoleucyl-tRNA Synthetase, Domain 1"/>
    <property type="match status" value="1"/>
</dbReference>
<dbReference type="PRINTS" id="PR01038">
    <property type="entry name" value="TRNASYNTHARG"/>
</dbReference>
<dbReference type="Gene3D" id="3.30.1360.70">
    <property type="entry name" value="Arginyl tRNA synthetase N-terminal domain"/>
    <property type="match status" value="1"/>
</dbReference>
<dbReference type="InterPro" id="IPR009080">
    <property type="entry name" value="tRNAsynth_Ia_anticodon-bd"/>
</dbReference>
<evidence type="ECO:0000256" key="2">
    <source>
        <dbReference type="ARBA" id="ARBA00012837"/>
    </source>
</evidence>
<evidence type="ECO:0000256" key="4">
    <source>
        <dbReference type="ARBA" id="ARBA00022598"/>
    </source>
</evidence>
<protein>
    <recommendedName>
        <fullName evidence="3">Arginine--tRNA ligase, cytoplasmic</fullName>
        <ecNumber evidence="2">6.1.1.19</ecNumber>
    </recommendedName>
    <alternativeName>
        <fullName evidence="9">Arginyl-tRNA synthetase</fullName>
    </alternativeName>
</protein>
<dbReference type="SUPFAM" id="SSF55190">
    <property type="entry name" value="Arginyl-tRNA synthetase (ArgRS), N-terminal 'additional' domain"/>
    <property type="match status" value="1"/>
</dbReference>
<keyword evidence="4 11" id="KW-0436">Ligase</keyword>
<sequence>SLQEEMSQNGKAMLNINHRLQQIFGEAICNAYPGLENPPLTVTPNQQAKFGDYQCNSAMAMAQMMKAKGQKVSPREIAEKIVQNIPNNELIERTEIAGPGFINIHLKRIFVSKLLSNLLVNGVQPPSLKKKKKVVVDFSSPNIAKEMHVGHLRSTIIGDSMCRLFEFLGYEVLRLNHVGDWGTQFGMLIAHLQDKFPDYLRVSPPIGDLQAFYKESKKRFDEDEEFKKRAYQCVVKLQSKEPDFIKAWNLICDVSRNEFQKVYNCLDIRIEERGESYYQDMMTAVVIEFEEKGLVQLDEGRKIVFAPGQSIPLTIVKSDGGYTYDTSDLAAIKNRLFDEKADIIIYVTDSGQAMHFQVVFAAAQLIGWYDPKVTRVEHAGFGVVLGEDKKKFKTRSGDTVRLMDLLEEGLKRSMDKLKEKGRDKVLTPEELVKAQRAVAFGCIKYADLSHNRINDYVFSFDKMLDDRGNTAAYLLYAFTRIRSIARLANIQEATLRKAAGTTEVLLDHEKEWKLGKCILRFPEILQKITDDLLLHTLCDYLYELATTFTEFYDGCYCVEKDRQTGEVVKINMWRMLLCEATAAVMAKGFDILGINPVERM</sequence>
<dbReference type="SUPFAM" id="SSF47323">
    <property type="entry name" value="Anticodon-binding domain of a subclass of class I aminoacyl-tRNA synthetases"/>
    <property type="match status" value="1"/>
</dbReference>
<dbReference type="InterPro" id="IPR036695">
    <property type="entry name" value="Arg-tRNA-synth_N_sf"/>
</dbReference>
<dbReference type="Pfam" id="PF03485">
    <property type="entry name" value="Arg_tRNA_synt_N"/>
    <property type="match status" value="1"/>
</dbReference>
<comment type="similarity">
    <text evidence="1 11">Belongs to the class-I aminoacyl-tRNA synthetase family.</text>
</comment>
<evidence type="ECO:0000256" key="10">
    <source>
        <dbReference type="ARBA" id="ARBA00049339"/>
    </source>
</evidence>
<evidence type="ECO:0000256" key="1">
    <source>
        <dbReference type="ARBA" id="ARBA00005594"/>
    </source>
</evidence>
<dbReference type="InterPro" id="IPR014729">
    <property type="entry name" value="Rossmann-like_a/b/a_fold"/>
</dbReference>
<dbReference type="PROSITE" id="PS00178">
    <property type="entry name" value="AA_TRNA_LIGASE_I"/>
    <property type="match status" value="1"/>
</dbReference>
<dbReference type="PANTHER" id="PTHR11956">
    <property type="entry name" value="ARGINYL-TRNA SYNTHETASE"/>
    <property type="match status" value="1"/>
</dbReference>
<feature type="domain" description="DALR anticodon binding" evidence="12">
    <location>
        <begin position="474"/>
        <end position="600"/>
    </location>
</feature>
<feature type="domain" description="Arginyl tRNA synthetase N-terminal" evidence="13">
    <location>
        <begin position="18"/>
        <end position="106"/>
    </location>
</feature>
<evidence type="ECO:0000256" key="7">
    <source>
        <dbReference type="ARBA" id="ARBA00022917"/>
    </source>
</evidence>
<dbReference type="InterPro" id="IPR001278">
    <property type="entry name" value="Arg-tRNA-ligase"/>
</dbReference>
<evidence type="ECO:0000256" key="9">
    <source>
        <dbReference type="ARBA" id="ARBA00033033"/>
    </source>
</evidence>
<comment type="catalytic activity">
    <reaction evidence="10">
        <text>tRNA(Arg) + L-arginine + ATP = L-arginyl-tRNA(Arg) + AMP + diphosphate</text>
        <dbReference type="Rhea" id="RHEA:20301"/>
        <dbReference type="Rhea" id="RHEA-COMP:9658"/>
        <dbReference type="Rhea" id="RHEA-COMP:9673"/>
        <dbReference type="ChEBI" id="CHEBI:30616"/>
        <dbReference type="ChEBI" id="CHEBI:32682"/>
        <dbReference type="ChEBI" id="CHEBI:33019"/>
        <dbReference type="ChEBI" id="CHEBI:78442"/>
        <dbReference type="ChEBI" id="CHEBI:78513"/>
        <dbReference type="ChEBI" id="CHEBI:456215"/>
        <dbReference type="EC" id="6.1.1.19"/>
    </reaction>
</comment>
<dbReference type="SUPFAM" id="SSF52374">
    <property type="entry name" value="Nucleotidylyl transferase"/>
    <property type="match status" value="1"/>
</dbReference>
<gene>
    <name evidence="14" type="ORF">QQF64_017322</name>
</gene>
<dbReference type="SMART" id="SM01016">
    <property type="entry name" value="Arg_tRNA_synt_N"/>
    <property type="match status" value="1"/>
</dbReference>
<dbReference type="InterPro" id="IPR035684">
    <property type="entry name" value="ArgRS_core"/>
</dbReference>
<dbReference type="NCBIfam" id="TIGR00456">
    <property type="entry name" value="argS"/>
    <property type="match status" value="1"/>
</dbReference>
<keyword evidence="5 11" id="KW-0547">Nucleotide-binding</keyword>
<evidence type="ECO:0000256" key="3">
    <source>
        <dbReference type="ARBA" id="ARBA00022171"/>
    </source>
</evidence>
<dbReference type="InterPro" id="IPR005148">
    <property type="entry name" value="Arg-tRNA-synth_N"/>
</dbReference>
<dbReference type="EMBL" id="JAYMGO010000021">
    <property type="protein sequence ID" value="KAL1252629.1"/>
    <property type="molecule type" value="Genomic_DNA"/>
</dbReference>
<accession>A0ABR3LLP2</accession>
<comment type="caution">
    <text evidence="14">The sequence shown here is derived from an EMBL/GenBank/DDBJ whole genome shotgun (WGS) entry which is preliminary data.</text>
</comment>
<evidence type="ECO:0000256" key="11">
    <source>
        <dbReference type="RuleBase" id="RU363038"/>
    </source>
</evidence>
<reference evidence="14 15" key="1">
    <citation type="submission" date="2023-09" db="EMBL/GenBank/DDBJ databases">
        <authorList>
            <person name="Wang M."/>
        </authorList>
    </citation>
    <scope>NUCLEOTIDE SEQUENCE [LARGE SCALE GENOMIC DNA]</scope>
    <source>
        <strain evidence="14">GT-2023</strain>
        <tissue evidence="14">Liver</tissue>
    </source>
</reference>